<dbReference type="SUPFAM" id="SSF51905">
    <property type="entry name" value="FAD/NAD(P)-binding domain"/>
    <property type="match status" value="1"/>
</dbReference>
<evidence type="ECO:0000259" key="1">
    <source>
        <dbReference type="Pfam" id="PF01593"/>
    </source>
</evidence>
<evidence type="ECO:0000313" key="3">
    <source>
        <dbReference type="Proteomes" id="UP000033452"/>
    </source>
</evidence>
<dbReference type="AlphaFoldDB" id="A0A0F4QSI3"/>
<dbReference type="PATRIC" id="fig|43658.5.peg.1741"/>
<feature type="domain" description="Amine oxidase" evidence="1">
    <location>
        <begin position="11"/>
        <end position="299"/>
    </location>
</feature>
<dbReference type="Proteomes" id="UP000033452">
    <property type="component" value="Unassembled WGS sequence"/>
</dbReference>
<dbReference type="PANTHER" id="PTHR42923">
    <property type="entry name" value="PROTOPORPHYRINOGEN OXIDASE"/>
    <property type="match status" value="1"/>
</dbReference>
<dbReference type="InterPro" id="IPR036188">
    <property type="entry name" value="FAD/NAD-bd_sf"/>
</dbReference>
<dbReference type="Gene3D" id="3.30.70.1990">
    <property type="match status" value="1"/>
</dbReference>
<protein>
    <submittedName>
        <fullName evidence="2">FAD-dependent oxidoreductase</fullName>
    </submittedName>
</protein>
<dbReference type="OrthoDB" id="20837at2"/>
<accession>A0A0F4QSI3</accession>
<dbReference type="FunFam" id="1.10.405.20:FF:000001">
    <property type="entry name" value="Amine oxidase"/>
    <property type="match status" value="1"/>
</dbReference>
<organism evidence="2 3">
    <name type="scientific">Pseudoalteromonas rubra</name>
    <dbReference type="NCBI Taxonomy" id="43658"/>
    <lineage>
        <taxon>Bacteria</taxon>
        <taxon>Pseudomonadati</taxon>
        <taxon>Pseudomonadota</taxon>
        <taxon>Gammaproteobacteria</taxon>
        <taxon>Alteromonadales</taxon>
        <taxon>Pseudoalteromonadaceae</taxon>
        <taxon>Pseudoalteromonas</taxon>
    </lineage>
</organism>
<dbReference type="InterPro" id="IPR002937">
    <property type="entry name" value="Amino_oxidase"/>
</dbReference>
<name>A0A0F4QSI3_9GAMM</name>
<dbReference type="EMBL" id="JXYA01000016">
    <property type="protein sequence ID" value="KJZ10210.1"/>
    <property type="molecule type" value="Genomic_DNA"/>
</dbReference>
<proteinExistence type="predicted"/>
<dbReference type="Gene3D" id="1.10.405.20">
    <property type="match status" value="1"/>
</dbReference>
<comment type="caution">
    <text evidence="2">The sequence shown here is derived from an EMBL/GenBank/DDBJ whole genome shotgun (WGS) entry which is preliminary data.</text>
</comment>
<dbReference type="InterPro" id="IPR050464">
    <property type="entry name" value="Zeta_carotene_desat/Oxidored"/>
</dbReference>
<dbReference type="PANTHER" id="PTHR42923:SF17">
    <property type="entry name" value="AMINE OXIDASE DOMAIN-CONTAINING PROTEIN"/>
    <property type="match status" value="1"/>
</dbReference>
<dbReference type="RefSeq" id="WP_046004489.1">
    <property type="nucleotide sequence ID" value="NZ_JXYA01000016.1"/>
</dbReference>
<dbReference type="Gene3D" id="3.50.50.60">
    <property type="entry name" value="FAD/NAD(P)-binding domain"/>
    <property type="match status" value="1"/>
</dbReference>
<dbReference type="Pfam" id="PF01593">
    <property type="entry name" value="Amino_oxidase"/>
    <property type="match status" value="1"/>
</dbReference>
<evidence type="ECO:0000313" key="2">
    <source>
        <dbReference type="EMBL" id="KJZ10210.1"/>
    </source>
</evidence>
<gene>
    <name evidence="2" type="ORF">TW77_08285</name>
</gene>
<reference evidence="2 3" key="1">
    <citation type="journal article" date="2015" name="BMC Genomics">
        <title>Genome mining reveals unlocked bioactive potential of marine Gram-negative bacteria.</title>
        <authorList>
            <person name="Machado H."/>
            <person name="Sonnenschein E.C."/>
            <person name="Melchiorsen J."/>
            <person name="Gram L."/>
        </authorList>
    </citation>
    <scope>NUCLEOTIDE SEQUENCE [LARGE SCALE GENOMIC DNA]</scope>
    <source>
        <strain evidence="2 3">S2471</strain>
    </source>
</reference>
<sequence>MKKIAVIGSGVSGMVCARLLSTQHDVHLFEKRDRLGGHTATKEVEYQGQTYQVDTGFIVYNDRTYPNFIKLMDKLGIQGKPTEMSFSVHNKDTGLEYNGHDLNTLFAQRRNLVRPKFWRLIREIVRFNKTAKQRFAEDEFSANETLGSFLDEQNFSEFFAEHYILPMGAAIWSTSLQKMKEFELKFFVRFFYHHGLLNISDRPQWYVIPGGSKQYIAPLLSGLEANIHLDADIKKVTRENGRVQLHFADTVSEFDEVVLACHSDQALNLLGDASAEEISVLSAIPYAKNRVILHTDTDLLPKRRLAWAAWNYLLDNNESRPAAVTYNMNILQGIEAPCTFCVTLNQPIDEDKVIGQYQYAHPVFNTQSMAAQQRRKEICGLQHTHFAGAYWYNGFHEDGVRSAVDVAARFGISLDDL</sequence>
<dbReference type="GO" id="GO:0016491">
    <property type="term" value="F:oxidoreductase activity"/>
    <property type="evidence" value="ECO:0007669"/>
    <property type="project" value="InterPro"/>
</dbReference>
<keyword evidence="3" id="KW-1185">Reference proteome</keyword>